<evidence type="ECO:0000256" key="4">
    <source>
        <dbReference type="ARBA" id="ARBA00022860"/>
    </source>
</evidence>
<keyword evidence="3" id="KW-0677">Repeat</keyword>
<dbReference type="SUPFAM" id="SSF47391">
    <property type="entry name" value="Dimerization-anchoring domain of cAMP-dependent PK regulatory subunit"/>
    <property type="match status" value="1"/>
</dbReference>
<protein>
    <recommendedName>
        <fullName evidence="8">RIIa domain-containing protein</fullName>
    </recommendedName>
</protein>
<name>A0ABD1DQG1_CULPP</name>
<comment type="subcellular location">
    <subcellularLocation>
        <location evidence="1">Cytoplasm</location>
    </subcellularLocation>
</comment>
<comment type="caution">
    <text evidence="6">The sequence shown here is derived from an EMBL/GenBank/DDBJ whole genome shotgun (WGS) entry which is preliminary data.</text>
</comment>
<dbReference type="CDD" id="cd23767">
    <property type="entry name" value="IQCD"/>
    <property type="match status" value="1"/>
</dbReference>
<dbReference type="Pfam" id="PF00612">
    <property type="entry name" value="IQ"/>
    <property type="match status" value="3"/>
</dbReference>
<evidence type="ECO:0000256" key="2">
    <source>
        <dbReference type="ARBA" id="ARBA00022490"/>
    </source>
</evidence>
<dbReference type="SUPFAM" id="SSF52540">
    <property type="entry name" value="P-loop containing nucleoside triphosphate hydrolases"/>
    <property type="match status" value="2"/>
</dbReference>
<evidence type="ECO:0000256" key="5">
    <source>
        <dbReference type="SAM" id="MobiDB-lite"/>
    </source>
</evidence>
<dbReference type="GO" id="GO:0005516">
    <property type="term" value="F:calmodulin binding"/>
    <property type="evidence" value="ECO:0007669"/>
    <property type="project" value="UniProtKB-KW"/>
</dbReference>
<dbReference type="Proteomes" id="UP001562425">
    <property type="component" value="Unassembled WGS sequence"/>
</dbReference>
<dbReference type="InterPro" id="IPR027417">
    <property type="entry name" value="P-loop_NTPase"/>
</dbReference>
<keyword evidence="4" id="KW-0112">Calmodulin-binding</keyword>
<dbReference type="InterPro" id="IPR051185">
    <property type="entry name" value="ASPM"/>
</dbReference>
<dbReference type="Gene3D" id="1.20.890.10">
    <property type="entry name" value="cAMP-dependent protein kinase regulatory subunit, dimerization-anchoring domain"/>
    <property type="match status" value="1"/>
</dbReference>
<dbReference type="InterPro" id="IPR000048">
    <property type="entry name" value="IQ_motif_EF-hand-BS"/>
</dbReference>
<feature type="region of interest" description="Disordered" evidence="5">
    <location>
        <begin position="297"/>
        <end position="318"/>
    </location>
</feature>
<dbReference type="AlphaFoldDB" id="A0ABD1DQG1"/>
<dbReference type="PANTHER" id="PTHR22706">
    <property type="entry name" value="ASSEMBLY FACTOR FOR SPINDLE MICROTUBULES"/>
    <property type="match status" value="1"/>
</dbReference>
<evidence type="ECO:0008006" key="8">
    <source>
        <dbReference type="Google" id="ProtNLM"/>
    </source>
</evidence>
<dbReference type="SMART" id="SM00015">
    <property type="entry name" value="IQ"/>
    <property type="match status" value="4"/>
</dbReference>
<dbReference type="GO" id="GO:0005737">
    <property type="term" value="C:cytoplasm"/>
    <property type="evidence" value="ECO:0007669"/>
    <property type="project" value="UniProtKB-SubCell"/>
</dbReference>
<evidence type="ECO:0000256" key="1">
    <source>
        <dbReference type="ARBA" id="ARBA00004496"/>
    </source>
</evidence>
<evidence type="ECO:0000256" key="3">
    <source>
        <dbReference type="ARBA" id="ARBA00022737"/>
    </source>
</evidence>
<organism evidence="6 7">
    <name type="scientific">Culex pipiens pipiens</name>
    <name type="common">Northern house mosquito</name>
    <dbReference type="NCBI Taxonomy" id="38569"/>
    <lineage>
        <taxon>Eukaryota</taxon>
        <taxon>Metazoa</taxon>
        <taxon>Ecdysozoa</taxon>
        <taxon>Arthropoda</taxon>
        <taxon>Hexapoda</taxon>
        <taxon>Insecta</taxon>
        <taxon>Pterygota</taxon>
        <taxon>Neoptera</taxon>
        <taxon>Endopterygota</taxon>
        <taxon>Diptera</taxon>
        <taxon>Nematocera</taxon>
        <taxon>Culicoidea</taxon>
        <taxon>Culicidae</taxon>
        <taxon>Culicinae</taxon>
        <taxon>Culicini</taxon>
        <taxon>Culex</taxon>
        <taxon>Culex</taxon>
    </lineage>
</organism>
<reference evidence="6 7" key="1">
    <citation type="submission" date="2024-05" db="EMBL/GenBank/DDBJ databases">
        <title>Culex pipiens pipiens assembly and annotation.</title>
        <authorList>
            <person name="Alout H."/>
            <person name="Durand T."/>
        </authorList>
    </citation>
    <scope>NUCLEOTIDE SEQUENCE [LARGE SCALE GENOMIC DNA]</scope>
    <source>
        <strain evidence="6">HA-2024</strain>
        <tissue evidence="6">Whole body</tissue>
    </source>
</reference>
<evidence type="ECO:0000313" key="6">
    <source>
        <dbReference type="EMBL" id="KAL1401152.1"/>
    </source>
</evidence>
<keyword evidence="7" id="KW-1185">Reference proteome</keyword>
<dbReference type="PANTHER" id="PTHR22706:SF1">
    <property type="entry name" value="ASSEMBLY FACTOR FOR SPINDLE MICROTUBULES"/>
    <property type="match status" value="1"/>
</dbReference>
<keyword evidence="2" id="KW-0963">Cytoplasm</keyword>
<dbReference type="Gene3D" id="1.20.5.190">
    <property type="match status" value="2"/>
</dbReference>
<gene>
    <name evidence="6" type="ORF">pipiens_001987</name>
</gene>
<dbReference type="EMBL" id="JBEHCU010005022">
    <property type="protein sequence ID" value="KAL1401152.1"/>
    <property type="molecule type" value="Genomic_DNA"/>
</dbReference>
<accession>A0ABD1DQG1</accession>
<evidence type="ECO:0000313" key="7">
    <source>
        <dbReference type="Proteomes" id="UP001562425"/>
    </source>
</evidence>
<dbReference type="PROSITE" id="PS50096">
    <property type="entry name" value="IQ"/>
    <property type="match status" value="4"/>
</dbReference>
<sequence>MNYLLHRQRTPGAVIPVPEELKELMSEISREVLRAQPPSPIHFIADYLEAKLVRRENQVVANRVVDTVLDTSLNIIELLDELGIDKAEKAERAVAMIREAFRKHFQVRTSDESLREAFREAEVLKRLVDECGFTEQEALKAGKVIERAYRTYFLRNVYKEYHGPAVTSDWKEAAEHTLGVYAASGATKEEMNRAVTRIQQAYRAYYTKKRRNLDRKATIIQKAFRKHQEKQVTSGVLNELVDDAVDPKFRAREEVLRIVDMVITGQVGEPEEKEKEEAATMIQSVFRGRQTRKKFANVGWDSSPEPGPSNTVVADPTNDDLDGAATLAQSWARGHLVRRQIQKEQSAAVQIQSYARGHLARKQHSQQQDN</sequence>
<proteinExistence type="predicted"/>